<comment type="caution">
    <text evidence="1">The sequence shown here is derived from an EMBL/GenBank/DDBJ whole genome shotgun (WGS) entry which is preliminary data.</text>
</comment>
<sequence length="115" mass="12275">MRAHEVQIGATYLVRPQHDHGTLAWLFSGPDEFELTVTGDGETLGEVPAVVGLRVIDRHNVSLPLPPEQAQRMGLPPGVDYLVQGVLVDAASGALVSRPTMESVTVPVSWLSPVA</sequence>
<protein>
    <submittedName>
        <fullName evidence="1">Uncharacterized protein</fullName>
    </submittedName>
</protein>
<name>A0A7W7C653_9PSEU</name>
<proteinExistence type="predicted"/>
<keyword evidence="2" id="KW-1185">Reference proteome</keyword>
<gene>
    <name evidence="1" type="ORF">HNR67_000234</name>
</gene>
<accession>A0A7W7C653</accession>
<organism evidence="1 2">
    <name type="scientific">Crossiella cryophila</name>
    <dbReference type="NCBI Taxonomy" id="43355"/>
    <lineage>
        <taxon>Bacteria</taxon>
        <taxon>Bacillati</taxon>
        <taxon>Actinomycetota</taxon>
        <taxon>Actinomycetes</taxon>
        <taxon>Pseudonocardiales</taxon>
        <taxon>Pseudonocardiaceae</taxon>
        <taxon>Crossiella</taxon>
    </lineage>
</organism>
<evidence type="ECO:0000313" key="2">
    <source>
        <dbReference type="Proteomes" id="UP000533598"/>
    </source>
</evidence>
<evidence type="ECO:0000313" key="1">
    <source>
        <dbReference type="EMBL" id="MBB4674116.1"/>
    </source>
</evidence>
<dbReference type="AlphaFoldDB" id="A0A7W7C653"/>
<dbReference type="Proteomes" id="UP000533598">
    <property type="component" value="Unassembled WGS sequence"/>
</dbReference>
<reference evidence="1 2" key="1">
    <citation type="submission" date="2020-08" db="EMBL/GenBank/DDBJ databases">
        <title>Sequencing the genomes of 1000 actinobacteria strains.</title>
        <authorList>
            <person name="Klenk H.-P."/>
        </authorList>
    </citation>
    <scope>NUCLEOTIDE SEQUENCE [LARGE SCALE GENOMIC DNA]</scope>
    <source>
        <strain evidence="1 2">DSM 44230</strain>
    </source>
</reference>
<dbReference type="RefSeq" id="WP_185000149.1">
    <property type="nucleotide sequence ID" value="NZ_BAAAUI010000011.1"/>
</dbReference>
<dbReference type="EMBL" id="JACHMH010000001">
    <property type="protein sequence ID" value="MBB4674116.1"/>
    <property type="molecule type" value="Genomic_DNA"/>
</dbReference>